<evidence type="ECO:0000256" key="8">
    <source>
        <dbReference type="ARBA" id="ARBA00024343"/>
    </source>
</evidence>
<evidence type="ECO:0000256" key="9">
    <source>
        <dbReference type="SAM" id="MobiDB-lite"/>
    </source>
</evidence>
<sequence>METSDNVHPRLHVHPHPPVKFTEHRNHISLVSSLDPLRNPDNIQTRTVWISFTDADATDSSSEEELDAPSRSRRRVKRFIHEITLESRVKSDVIPRKRKSKSAVAASLRDLNSPPARKFRGVRQRPWGRWAAEIRDPIKGVRLWLGTYDTAEEAAIVYDNAAIQLRGPDAPTNFSNRPPPVKPPPGGKKAVAEVGASTASSDYNSGDDSHALRSPTSVLRSQPTIPSTTDDGEERHTAVAQSFCSGENTELEEASCSLSKNFFGCPPFDSLLPEDLFEFSFPADGLLDYEPRLEERVLVNTKDDLGFWFGFGSTTWDLDDHFPDIGDLFGSDPLLTA</sequence>
<dbReference type="PRINTS" id="PR00367">
    <property type="entry name" value="ETHRSPELEMNT"/>
</dbReference>
<keyword evidence="4" id="KW-0238">DNA-binding</keyword>
<dbReference type="GO" id="GO:0005634">
    <property type="term" value="C:nucleus"/>
    <property type="evidence" value="ECO:0007669"/>
    <property type="project" value="UniProtKB-SubCell"/>
</dbReference>
<keyword evidence="7" id="KW-0539">Nucleus</keyword>
<evidence type="ECO:0000256" key="2">
    <source>
        <dbReference type="ARBA" id="ARBA00022745"/>
    </source>
</evidence>
<gene>
    <name evidence="11" type="ORF">SAY87_011232</name>
</gene>
<protein>
    <recommendedName>
        <fullName evidence="10">AP2/ERF domain-containing protein</fullName>
    </recommendedName>
</protein>
<dbReference type="CDD" id="cd00018">
    <property type="entry name" value="AP2"/>
    <property type="match status" value="1"/>
</dbReference>
<evidence type="ECO:0000313" key="11">
    <source>
        <dbReference type="EMBL" id="KAK4744920.1"/>
    </source>
</evidence>
<dbReference type="Proteomes" id="UP001345219">
    <property type="component" value="Chromosome 9"/>
</dbReference>
<evidence type="ECO:0000256" key="1">
    <source>
        <dbReference type="ARBA" id="ARBA00004123"/>
    </source>
</evidence>
<dbReference type="SUPFAM" id="SSF54171">
    <property type="entry name" value="DNA-binding domain"/>
    <property type="match status" value="1"/>
</dbReference>
<evidence type="ECO:0000256" key="6">
    <source>
        <dbReference type="ARBA" id="ARBA00023163"/>
    </source>
</evidence>
<feature type="compositionally biased region" description="Polar residues" evidence="9">
    <location>
        <begin position="197"/>
        <end position="206"/>
    </location>
</feature>
<dbReference type="GO" id="GO:0003700">
    <property type="term" value="F:DNA-binding transcription factor activity"/>
    <property type="evidence" value="ECO:0007669"/>
    <property type="project" value="InterPro"/>
</dbReference>
<evidence type="ECO:0000256" key="3">
    <source>
        <dbReference type="ARBA" id="ARBA00023015"/>
    </source>
</evidence>
<evidence type="ECO:0000256" key="4">
    <source>
        <dbReference type="ARBA" id="ARBA00023125"/>
    </source>
</evidence>
<dbReference type="InterPro" id="IPR016177">
    <property type="entry name" value="DNA-bd_dom_sf"/>
</dbReference>
<organism evidence="11 12">
    <name type="scientific">Trapa incisa</name>
    <dbReference type="NCBI Taxonomy" id="236973"/>
    <lineage>
        <taxon>Eukaryota</taxon>
        <taxon>Viridiplantae</taxon>
        <taxon>Streptophyta</taxon>
        <taxon>Embryophyta</taxon>
        <taxon>Tracheophyta</taxon>
        <taxon>Spermatophyta</taxon>
        <taxon>Magnoliopsida</taxon>
        <taxon>eudicotyledons</taxon>
        <taxon>Gunneridae</taxon>
        <taxon>Pentapetalae</taxon>
        <taxon>rosids</taxon>
        <taxon>malvids</taxon>
        <taxon>Myrtales</taxon>
        <taxon>Lythraceae</taxon>
        <taxon>Trapa</taxon>
    </lineage>
</organism>
<dbReference type="SMART" id="SM00380">
    <property type="entry name" value="AP2"/>
    <property type="match status" value="1"/>
</dbReference>
<feature type="domain" description="AP2/ERF" evidence="10">
    <location>
        <begin position="118"/>
        <end position="175"/>
    </location>
</feature>
<dbReference type="InterPro" id="IPR036955">
    <property type="entry name" value="AP2/ERF_dom_sf"/>
</dbReference>
<dbReference type="PANTHER" id="PTHR31194:SF140">
    <property type="entry name" value="ETHYLENE-RESPONSIVE TRANSCRIPTION FACTOR CRF2"/>
    <property type="match status" value="1"/>
</dbReference>
<feature type="compositionally biased region" description="Pro residues" evidence="9">
    <location>
        <begin position="177"/>
        <end position="186"/>
    </location>
</feature>
<dbReference type="EMBL" id="JAXIOK010000022">
    <property type="protein sequence ID" value="KAK4744920.1"/>
    <property type="molecule type" value="Genomic_DNA"/>
</dbReference>
<evidence type="ECO:0000313" key="12">
    <source>
        <dbReference type="Proteomes" id="UP001345219"/>
    </source>
</evidence>
<keyword evidence="6" id="KW-0804">Transcription</keyword>
<dbReference type="Pfam" id="PF00847">
    <property type="entry name" value="AP2"/>
    <property type="match status" value="1"/>
</dbReference>
<evidence type="ECO:0000256" key="5">
    <source>
        <dbReference type="ARBA" id="ARBA00023159"/>
    </source>
</evidence>
<evidence type="ECO:0000256" key="7">
    <source>
        <dbReference type="ARBA" id="ARBA00023242"/>
    </source>
</evidence>
<evidence type="ECO:0000259" key="10">
    <source>
        <dbReference type="PROSITE" id="PS51032"/>
    </source>
</evidence>
<name>A0AAN7GFA0_9MYRT</name>
<dbReference type="Gene3D" id="3.30.730.10">
    <property type="entry name" value="AP2/ERF domain"/>
    <property type="match status" value="1"/>
</dbReference>
<dbReference type="PANTHER" id="PTHR31194">
    <property type="entry name" value="SHN SHINE , DNA BINDING / TRANSCRIPTION FACTOR"/>
    <property type="match status" value="1"/>
</dbReference>
<dbReference type="AlphaFoldDB" id="A0AAN7GFA0"/>
<dbReference type="GO" id="GO:0003677">
    <property type="term" value="F:DNA binding"/>
    <property type="evidence" value="ECO:0007669"/>
    <property type="project" value="UniProtKB-KW"/>
</dbReference>
<keyword evidence="3" id="KW-0805">Transcription regulation</keyword>
<dbReference type="InterPro" id="IPR050913">
    <property type="entry name" value="AP2/ERF_ERF"/>
</dbReference>
<proteinExistence type="inferred from homology"/>
<dbReference type="PROSITE" id="PS51032">
    <property type="entry name" value="AP2_ERF"/>
    <property type="match status" value="1"/>
</dbReference>
<feature type="region of interest" description="Disordered" evidence="9">
    <location>
        <begin position="168"/>
        <end position="236"/>
    </location>
</feature>
<dbReference type="FunFam" id="3.30.730.10:FF:000001">
    <property type="entry name" value="Ethylene-responsive transcription factor 2"/>
    <property type="match status" value="1"/>
</dbReference>
<comment type="similarity">
    <text evidence="8">Belongs to the AP2/ERF transcription factor family. ERF subfamily.</text>
</comment>
<keyword evidence="12" id="KW-1185">Reference proteome</keyword>
<reference evidence="11 12" key="1">
    <citation type="journal article" date="2023" name="Hortic Res">
        <title>Pangenome of water caltrop reveals structural variations and asymmetric subgenome divergence after allopolyploidization.</title>
        <authorList>
            <person name="Zhang X."/>
            <person name="Chen Y."/>
            <person name="Wang L."/>
            <person name="Yuan Y."/>
            <person name="Fang M."/>
            <person name="Shi L."/>
            <person name="Lu R."/>
            <person name="Comes H.P."/>
            <person name="Ma Y."/>
            <person name="Chen Y."/>
            <person name="Huang G."/>
            <person name="Zhou Y."/>
            <person name="Zheng Z."/>
            <person name="Qiu Y."/>
        </authorList>
    </citation>
    <scope>NUCLEOTIDE SEQUENCE [LARGE SCALE GENOMIC DNA]</scope>
    <source>
        <tissue evidence="11">Roots</tissue>
    </source>
</reference>
<keyword evidence="5" id="KW-0010">Activator</keyword>
<accession>A0AAN7GFA0</accession>
<keyword evidence="2" id="KW-0936">Ethylene signaling pathway</keyword>
<comment type="caution">
    <text evidence="11">The sequence shown here is derived from an EMBL/GenBank/DDBJ whole genome shotgun (WGS) entry which is preliminary data.</text>
</comment>
<dbReference type="GO" id="GO:0009873">
    <property type="term" value="P:ethylene-activated signaling pathway"/>
    <property type="evidence" value="ECO:0007669"/>
    <property type="project" value="UniProtKB-KW"/>
</dbReference>
<comment type="subcellular location">
    <subcellularLocation>
        <location evidence="1">Nucleus</location>
    </subcellularLocation>
</comment>
<dbReference type="InterPro" id="IPR001471">
    <property type="entry name" value="AP2/ERF_dom"/>
</dbReference>
<feature type="compositionally biased region" description="Polar residues" evidence="9">
    <location>
        <begin position="214"/>
        <end position="229"/>
    </location>
</feature>